<feature type="transmembrane region" description="Helical" evidence="10">
    <location>
        <begin position="214"/>
        <end position="238"/>
    </location>
</feature>
<evidence type="ECO:0000313" key="11">
    <source>
        <dbReference type="EMBL" id="ADJ63547.1"/>
    </source>
</evidence>
<comment type="subcellular location">
    <subcellularLocation>
        <location evidence="10">Cell membrane</location>
        <topology evidence="10">Multi-pass membrane protein</topology>
    </subcellularLocation>
    <subcellularLocation>
        <location evidence="10">Bacterial flagellum basal body</location>
    </subcellularLocation>
</comment>
<dbReference type="OrthoDB" id="9797790at2"/>
<dbReference type="GO" id="GO:0005886">
    <property type="term" value="C:plasma membrane"/>
    <property type="evidence" value="ECO:0007669"/>
    <property type="project" value="UniProtKB-SubCell"/>
</dbReference>
<comment type="function">
    <text evidence="1 10">Role in flagellar biosynthesis.</text>
</comment>
<dbReference type="PANTHER" id="PTHR30065">
    <property type="entry name" value="FLAGELLAR BIOSYNTHETIC PROTEIN FLIR"/>
    <property type="match status" value="1"/>
</dbReference>
<keyword evidence="4 10" id="KW-1003">Cell membrane</keyword>
<keyword evidence="11" id="KW-0966">Cell projection</keyword>
<evidence type="ECO:0000256" key="10">
    <source>
        <dbReference type="RuleBase" id="RU362071"/>
    </source>
</evidence>
<feature type="transmembrane region" description="Helical" evidence="10">
    <location>
        <begin position="180"/>
        <end position="202"/>
    </location>
</feature>
<dbReference type="PANTHER" id="PTHR30065:SF8">
    <property type="entry name" value="FLAGELLAR BIOSYNTHETIC PROTEIN FLIR"/>
    <property type="match status" value="1"/>
</dbReference>
<dbReference type="GeneID" id="29393841"/>
<evidence type="ECO:0000256" key="2">
    <source>
        <dbReference type="ARBA" id="ARBA00009772"/>
    </source>
</evidence>
<feature type="transmembrane region" description="Helical" evidence="10">
    <location>
        <begin position="9"/>
        <end position="29"/>
    </location>
</feature>
<evidence type="ECO:0000313" key="12">
    <source>
        <dbReference type="Proteomes" id="UP000000329"/>
    </source>
</evidence>
<feature type="transmembrane region" description="Helical" evidence="10">
    <location>
        <begin position="72"/>
        <end position="93"/>
    </location>
</feature>
<dbReference type="RefSeq" id="WP_013234033.1">
    <property type="nucleotide sequence ID" value="NC_014323.1"/>
</dbReference>
<feature type="transmembrane region" description="Helical" evidence="10">
    <location>
        <begin position="129"/>
        <end position="152"/>
    </location>
</feature>
<evidence type="ECO:0000256" key="9">
    <source>
        <dbReference type="NCBIfam" id="TIGR01400"/>
    </source>
</evidence>
<gene>
    <name evidence="11" type="primary">fliR</name>
    <name evidence="11" type="ordered locus">Hsero_2047</name>
</gene>
<evidence type="ECO:0000256" key="1">
    <source>
        <dbReference type="ARBA" id="ARBA00002578"/>
    </source>
</evidence>
<evidence type="ECO:0000256" key="8">
    <source>
        <dbReference type="ARBA" id="ARBA00023143"/>
    </source>
</evidence>
<proteinExistence type="inferred from homology"/>
<evidence type="ECO:0000256" key="3">
    <source>
        <dbReference type="ARBA" id="ARBA00021717"/>
    </source>
</evidence>
<evidence type="ECO:0000256" key="4">
    <source>
        <dbReference type="ARBA" id="ARBA00022475"/>
    </source>
</evidence>
<dbReference type="GO" id="GO:0009425">
    <property type="term" value="C:bacterial-type flagellum basal body"/>
    <property type="evidence" value="ECO:0007669"/>
    <property type="project" value="UniProtKB-SubCell"/>
</dbReference>
<comment type="similarity">
    <text evidence="2 10">Belongs to the FliR/MopE/SpaR family.</text>
</comment>
<dbReference type="KEGG" id="hse:Hsero_2047"/>
<dbReference type="EMBL" id="CP002039">
    <property type="protein sequence ID" value="ADJ63547.1"/>
    <property type="molecule type" value="Genomic_DNA"/>
</dbReference>
<dbReference type="HOGENOM" id="CLU_063626_4_0_4"/>
<dbReference type="Proteomes" id="UP000000329">
    <property type="component" value="Chromosome"/>
</dbReference>
<organism evidence="11 12">
    <name type="scientific">Herbaspirillum seropedicae (strain SmR1)</name>
    <dbReference type="NCBI Taxonomy" id="757424"/>
    <lineage>
        <taxon>Bacteria</taxon>
        <taxon>Pseudomonadati</taxon>
        <taxon>Pseudomonadota</taxon>
        <taxon>Betaproteobacteria</taxon>
        <taxon>Burkholderiales</taxon>
        <taxon>Oxalobacteraceae</taxon>
        <taxon>Herbaspirillum</taxon>
    </lineage>
</organism>
<dbReference type="PRINTS" id="PR00953">
    <property type="entry name" value="TYPE3IMRPROT"/>
</dbReference>
<keyword evidence="8 10" id="KW-0975">Bacterial flagellum</keyword>
<dbReference type="STRING" id="757424.Hsero_2047"/>
<keyword evidence="5 10" id="KW-0812">Transmembrane</keyword>
<keyword evidence="6 10" id="KW-1133">Transmembrane helix</keyword>
<evidence type="ECO:0000256" key="7">
    <source>
        <dbReference type="ARBA" id="ARBA00023136"/>
    </source>
</evidence>
<reference evidence="11 12" key="1">
    <citation type="submission" date="2010-04" db="EMBL/GenBank/DDBJ databases">
        <title>The genome of Herbaspirillum seropedicae SmR1, an endophytic, nitrogen-fixing, plant-growth promoting beta-Proteobacteria.</title>
        <authorList>
            <person name="Pedrosa F.O."/>
            <person name="Monteiro R.A."/>
            <person name="Wassem R."/>
            <person name="Cruz L.M."/>
            <person name="Ayub R.A."/>
            <person name="Colauto N.B."/>
            <person name="Fernandez M.A."/>
            <person name="Fungaro M.H.P."/>
            <person name="Grisard E.C."/>
            <person name="Hungria M."/>
            <person name="Madeira H.M.F."/>
            <person name="Nodari R.O."/>
            <person name="Osaku C.A."/>
            <person name="Petzl-Erler M.L."/>
            <person name="Terenzi H."/>
            <person name="Vieira L.G.E."/>
            <person name="Almeida M.I.M."/>
            <person name="Alves L.R."/>
            <person name="Arantes O.M.N."/>
            <person name="Balsanelli E."/>
            <person name="Barcellos F.G."/>
            <person name="Baura V.A."/>
            <person name="Binde D.R."/>
            <person name="Campo R.J."/>
            <person name="Chubatsu L.S."/>
            <person name="Chueire L.M.O."/>
            <person name="Ciferri R.R."/>
            <person name="Correa L.C."/>
            <person name="da Conceicao Silva J.L."/>
            <person name="Dabul A.N.G."/>
            <person name="Dambros B.P."/>
            <person name="Faoro H."/>
            <person name="Favetti A."/>
            <person name="Friedermann G."/>
            <person name="Furlaneto M.C."/>
            <person name="Gasques L.S."/>
            <person name="Gimenes C.C.T."/>
            <person name="Gioppo N.M.R."/>
            <person name="Glienke-Blanco C."/>
            <person name="Godoy L.P."/>
            <person name="Guerra M.P."/>
            <person name="Karp S."/>
            <person name="Kava-Cordeiro V."/>
            <person name="Margarido V.P."/>
            <person name="Mathioni S.M."/>
            <person name="Menck-Soares M.A."/>
            <person name="Murace N.K."/>
            <person name="Nicolas M.F."/>
            <person name="Oliveira C.E.C."/>
            <person name="Pagnan N.A.B."/>
            <person name="Pamphile J.A."/>
            <person name="Patussi E.V."/>
            <person name="Pereira L.F.P."/>
            <person name="Pereira-Ferrari L."/>
            <person name="Pinto F.G.S."/>
            <person name="Precoma C."/>
            <person name="Prioli A.J."/>
            <person name="Prioli S.M.A.P."/>
            <person name="Raittz R.T."/>
            <person name="Ramos H.J.O."/>
            <person name="Ribeiro E.M.S.F."/>
            <person name="Rigo L.U."/>
            <person name="Rocha C.L.M.S.C."/>
            <person name="Rocha S.N."/>
            <person name="Santos K."/>
            <person name="Satori D."/>
            <person name="Silva A.G."/>
            <person name="Simao R.C.G."/>
            <person name="Soares M.A.M."/>
            <person name="Souza E.M."/>
            <person name="Steffens M.B.R."/>
            <person name="Steindel M."/>
            <person name="Tadra-Sfeir M.Z."/>
            <person name="Takahashi E.K."/>
            <person name="Torres R.A."/>
            <person name="Valle J.S."/>
            <person name="Vernal J.I."/>
            <person name="Vilas-Boas L.A."/>
            <person name="Watanabe M.A.E."/>
            <person name="Weiss V.A."/>
            <person name="Yates M.A."/>
            <person name="Souza E.M."/>
        </authorList>
    </citation>
    <scope>NUCLEOTIDE SEQUENCE [LARGE SCALE GENOMIC DNA]</scope>
    <source>
        <strain evidence="11 12">SmR1</strain>
    </source>
</reference>
<protein>
    <recommendedName>
        <fullName evidence="3 9">Flagellar biosynthetic protein FliR</fullName>
    </recommendedName>
</protein>
<dbReference type="NCBIfam" id="TIGR01400">
    <property type="entry name" value="fliR"/>
    <property type="match status" value="1"/>
</dbReference>
<keyword evidence="11" id="KW-0969">Cilium</keyword>
<dbReference type="Pfam" id="PF01311">
    <property type="entry name" value="Bac_export_1"/>
    <property type="match status" value="1"/>
</dbReference>
<dbReference type="AlphaFoldDB" id="D8ISY8"/>
<evidence type="ECO:0000256" key="6">
    <source>
        <dbReference type="ARBA" id="ARBA00022989"/>
    </source>
</evidence>
<keyword evidence="11" id="KW-0282">Flagellum</keyword>
<feature type="transmembrane region" description="Helical" evidence="10">
    <location>
        <begin position="41"/>
        <end position="60"/>
    </location>
</feature>
<evidence type="ECO:0000256" key="5">
    <source>
        <dbReference type="ARBA" id="ARBA00022692"/>
    </source>
</evidence>
<dbReference type="eggNOG" id="COG1684">
    <property type="taxonomic scope" value="Bacteria"/>
</dbReference>
<dbReference type="GO" id="GO:0044780">
    <property type="term" value="P:bacterial-type flagellum assembly"/>
    <property type="evidence" value="ECO:0007669"/>
    <property type="project" value="UniProtKB-UniRule"/>
</dbReference>
<dbReference type="GO" id="GO:0006605">
    <property type="term" value="P:protein targeting"/>
    <property type="evidence" value="ECO:0007669"/>
    <property type="project" value="UniProtKB-UniRule"/>
</dbReference>
<sequence>MLTFSSQQLYVWVAMFIWPTTRILGLMAIAPPFGSASVPMLVKVLLGVAIGAVIAPDVPIPPAIEPTSMTGIMILLQQLLIGLSMGFAMRIVFAAVEAAGEFTSTTMGLSFAAFFDPQTQGRTAVISQVFSLLATMVFLNLNGHLILLQVMAESFHTLPITGQPITTEGFHQLVLWGAKIFSMGLQLSLPLLIALLITNFALGVLTRAAPQLNLFGIGFSITMLAGFILIGITLPYMLTPVQKLLSDGVEMVRLLGSVPPVNALPKP</sequence>
<dbReference type="InterPro" id="IPR002010">
    <property type="entry name" value="T3SS_IM_R"/>
</dbReference>
<name>D8ISY8_HERSS</name>
<accession>D8ISY8</accession>
<keyword evidence="7 10" id="KW-0472">Membrane</keyword>
<dbReference type="InterPro" id="IPR006303">
    <property type="entry name" value="FliR"/>
</dbReference>
<keyword evidence="12" id="KW-1185">Reference proteome</keyword>